<dbReference type="AlphaFoldDB" id="A0A183IIQ2"/>
<feature type="compositionally biased region" description="Polar residues" evidence="1">
    <location>
        <begin position="152"/>
        <end position="168"/>
    </location>
</feature>
<keyword evidence="3" id="KW-1185">Reference proteome</keyword>
<evidence type="ECO:0000313" key="2">
    <source>
        <dbReference type="EMBL" id="VDP01346.1"/>
    </source>
</evidence>
<name>A0A183IIQ2_9BILA</name>
<evidence type="ECO:0000313" key="4">
    <source>
        <dbReference type="WBParaSite" id="SBAD_0000365601-mRNA-1"/>
    </source>
</evidence>
<organism evidence="4">
    <name type="scientific">Soboliphyme baturini</name>
    <dbReference type="NCBI Taxonomy" id="241478"/>
    <lineage>
        <taxon>Eukaryota</taxon>
        <taxon>Metazoa</taxon>
        <taxon>Ecdysozoa</taxon>
        <taxon>Nematoda</taxon>
        <taxon>Enoplea</taxon>
        <taxon>Dorylaimia</taxon>
        <taxon>Dioctophymatida</taxon>
        <taxon>Dioctophymatoidea</taxon>
        <taxon>Soboliphymatidae</taxon>
        <taxon>Soboliphyme</taxon>
    </lineage>
</organism>
<gene>
    <name evidence="2" type="ORF">SBAD_LOCUS3497</name>
</gene>
<sequence length="217" mass="23844">MLVFDRFVQLVKSVFISSTADNQPQPKSTMNMDAAAAEDRLPSTSADEAVLVSETEAEEVQECIDMLIQRVTATVQAEPAEPVWLYEENQGSVSRLQTNPDISDLLELMLQRICDLQTREEVNHSTKIQEKDRNASRCLEGGHLMHVLDTMSPRSSSTRVDDGSTSESSELRHVSDGQQALSDTSIVDDTDGKTVKHGIRSHLCASVRPAEKCLAAG</sequence>
<accession>A0A183IIQ2</accession>
<evidence type="ECO:0000313" key="3">
    <source>
        <dbReference type="Proteomes" id="UP000270296"/>
    </source>
</evidence>
<protein>
    <submittedName>
        <fullName evidence="4">Fibrous sheath-interacting protein 1</fullName>
    </submittedName>
</protein>
<feature type="region of interest" description="Disordered" evidence="1">
    <location>
        <begin position="151"/>
        <end position="189"/>
    </location>
</feature>
<dbReference type="EMBL" id="UZAM01007778">
    <property type="protein sequence ID" value="VDP01346.1"/>
    <property type="molecule type" value="Genomic_DNA"/>
</dbReference>
<proteinExistence type="predicted"/>
<feature type="compositionally biased region" description="Polar residues" evidence="1">
    <location>
        <begin position="176"/>
        <end position="187"/>
    </location>
</feature>
<reference evidence="4" key="1">
    <citation type="submission" date="2016-06" db="UniProtKB">
        <authorList>
            <consortium name="WormBaseParasite"/>
        </authorList>
    </citation>
    <scope>IDENTIFICATION</scope>
</reference>
<dbReference type="WBParaSite" id="SBAD_0000365601-mRNA-1">
    <property type="protein sequence ID" value="SBAD_0000365601-mRNA-1"/>
    <property type="gene ID" value="SBAD_0000365601"/>
</dbReference>
<dbReference type="Proteomes" id="UP000270296">
    <property type="component" value="Unassembled WGS sequence"/>
</dbReference>
<evidence type="ECO:0000256" key="1">
    <source>
        <dbReference type="SAM" id="MobiDB-lite"/>
    </source>
</evidence>
<reference evidence="2 3" key="2">
    <citation type="submission" date="2018-11" db="EMBL/GenBank/DDBJ databases">
        <authorList>
            <consortium name="Pathogen Informatics"/>
        </authorList>
    </citation>
    <scope>NUCLEOTIDE SEQUENCE [LARGE SCALE GENOMIC DNA]</scope>
</reference>